<evidence type="ECO:0000313" key="9">
    <source>
        <dbReference type="Proteomes" id="UP000541610"/>
    </source>
</evidence>
<dbReference type="SUPFAM" id="SSF53187">
    <property type="entry name" value="Zn-dependent exopeptidases"/>
    <property type="match status" value="2"/>
</dbReference>
<accession>A0A7J6NJQ8</accession>
<sequence>MSDVYNLVSTATKEALAEDHPWSAFHVALGHHTTLRVSIGDIITSVAFLEGPSSGRQLLLADVDGCLSALDSRPGPLAWNEDWHCRAHQGGINEVAPLEYGHFLTCSVDKMAAVWSTTTGGREPVEVGRLTGGHDRSVASVAGCLRRRMAVTGGRDCRVCSWDIDTQQRISSTWTSRNVVTRLRILPESSSVVQLSEDLQFRVWDMRTAALVHSAPCGPDQLVSCAVGRDATCPIICGSKGFTASQCRVKVFEPRCSWKEIPLPHQITFESTIEGISYLGDRVAVAVSKGGEVAFIDWATLELVRAPGWDGGLWRCRSIQGKSDGSAVRRQGPGAHGGMHDTGLWLELTGVVLRGISWRGEGFCSTANCIEVVMSEEFTLNIEESNAPHAPPKVDYGAVPASATGGFSSNLASSPYHPVTPQNLLPSPSIPYKPLTVQMQQDLSSAECDAVASVQTMADECELGFRETNQSITADPAKDLYKAMYEWIDLNQNVFVSRLAEAVAIPSVSGDPTLRPRVLQTVAWATKWCESLGGVTEPVDLGLQTLPDGSRIVRPPALFATFESTLPDVPTLCVYGHLDVQPASKEDGWDTEPFQLTEKDGNLYGRGATDDKGPVLCWLWFVEFHRKFNLPLALQPKGMEESGSEGLEECLKSVSETFFHDVDGICISDNYWMGLERPCVTWGIRGNVYFAVEVRGGTKDLHSGAHGGAVQEPMTDLIKIMSTLVDSATGKILVPGIYDEVDELTEEEKERYERCDFDVASYANEDTGGMPLLSQDKATILMARSRYPTLSLHGIEGAFAGAGAKTVIPRTVVGKFSIRTVPHMTIDHVAECVKRHVVKVFDTLGSKNRLKVNVIHAGKPWMGDLNGYNYRAAAAATKQVWGVEPDYTREGGSIPITLTFEEVSGGKPAILLPIGQGDDGAHSQNEKISRRNYIVGAKTLGTYVYEFSRMTPGGEGQALAALRHDVVDCCTYCLVMVAQEITMEIEESNSPHRRPQVDRSQLTGTAMGVVGGAADFSDGAASPYHPVSPRPFLPSPSIAYRPIPKDMEEELSSPKADPVAGVQILADQTEIGFRDTNDDISSDPKEDLFKAFYEWVDLNQDVFIARLAECVAIPGVSGDPAKRPQVIQTIAWATKWCEALGGVTDVVDLGLQALADGSKIPLPPVLFCTFEGGSPAQSPTLCVYGHLDVQPAEKEDGWDTEPFELTEVDGKLYGRGATDDKGPVLCWLWFVEFHRKFNLPLPCNMKCVFEGMEESGSEGLEPCLQSVRETFFADVDGTCISDNYWLGTRRPCLTFGIRGAAYFAVEVRGGEKDLHSGSHGGAVHEPLTDLIELMSTLVDSSGKILIPGMYDEVAELTTEERRKYEVCDFDIEAYANDGVGGMPLLFNNSTEILMGRSRYPSLSLHGIEGAFSGAGAKTVIPRTVIGKFSIRTVPNMTVAHVEDCVKRHLVKVFGGLGSRNRLKVNCLLAARPWVGDIADFNFEAAAAATMKVHEGQEPDYTREGGSIPITLTFDEVTDGKPLISLPIGQGDDGAHSQNEKISRWNYITGIKTLGTYVHEFDKLARKARGD</sequence>
<dbReference type="Gene3D" id="2.130.10.10">
    <property type="entry name" value="YVTN repeat-like/Quinoprotein amine dehydrogenase"/>
    <property type="match status" value="1"/>
</dbReference>
<dbReference type="PROSITE" id="PS00678">
    <property type="entry name" value="WD_REPEATS_1"/>
    <property type="match status" value="1"/>
</dbReference>
<feature type="domain" description="Peptidase M20 dimerisation" evidence="7">
    <location>
        <begin position="1296"/>
        <end position="1450"/>
    </location>
</feature>
<dbReference type="GO" id="GO:0046872">
    <property type="term" value="F:metal ion binding"/>
    <property type="evidence" value="ECO:0007669"/>
    <property type="project" value="UniProtKB-KW"/>
</dbReference>
<dbReference type="Pfam" id="PF07687">
    <property type="entry name" value="M20_dimer"/>
    <property type="match status" value="2"/>
</dbReference>
<name>A0A7J6NJQ8_PEROL</name>
<evidence type="ECO:0000256" key="2">
    <source>
        <dbReference type="ARBA" id="ARBA00022670"/>
    </source>
</evidence>
<dbReference type="EMBL" id="JABANP010000332">
    <property type="protein sequence ID" value="KAF4684055.1"/>
    <property type="molecule type" value="Genomic_DNA"/>
</dbReference>
<dbReference type="SUPFAM" id="SSF50978">
    <property type="entry name" value="WD40 repeat-like"/>
    <property type="match status" value="1"/>
</dbReference>
<dbReference type="CDD" id="cd05676">
    <property type="entry name" value="M20_dipept_like_CNDP"/>
    <property type="match status" value="2"/>
</dbReference>
<dbReference type="Pfam" id="PF01546">
    <property type="entry name" value="Peptidase_M20"/>
    <property type="match status" value="2"/>
</dbReference>
<evidence type="ECO:0000313" key="8">
    <source>
        <dbReference type="EMBL" id="KAF4684055.1"/>
    </source>
</evidence>
<dbReference type="GO" id="GO:0008233">
    <property type="term" value="F:peptidase activity"/>
    <property type="evidence" value="ECO:0007669"/>
    <property type="project" value="UniProtKB-KW"/>
</dbReference>
<dbReference type="PANTHER" id="PTHR43270">
    <property type="entry name" value="BETA-ALA-HIS DIPEPTIDASE"/>
    <property type="match status" value="1"/>
</dbReference>
<keyword evidence="5" id="KW-0378">Hydrolase</keyword>
<feature type="repeat" description="WD" evidence="6">
    <location>
        <begin position="131"/>
        <end position="172"/>
    </location>
</feature>
<dbReference type="GO" id="GO:0006508">
    <property type="term" value="P:proteolysis"/>
    <property type="evidence" value="ECO:0007669"/>
    <property type="project" value="UniProtKB-KW"/>
</dbReference>
<proteinExistence type="predicted"/>
<organism evidence="8 9">
    <name type="scientific">Perkinsus olseni</name>
    <name type="common">Perkinsus atlanticus</name>
    <dbReference type="NCBI Taxonomy" id="32597"/>
    <lineage>
        <taxon>Eukaryota</taxon>
        <taxon>Sar</taxon>
        <taxon>Alveolata</taxon>
        <taxon>Perkinsozoa</taxon>
        <taxon>Perkinsea</taxon>
        <taxon>Perkinsida</taxon>
        <taxon>Perkinsidae</taxon>
        <taxon>Perkinsus</taxon>
    </lineage>
</organism>
<dbReference type="InterPro" id="IPR036322">
    <property type="entry name" value="WD40_repeat_dom_sf"/>
</dbReference>
<dbReference type="Proteomes" id="UP000541610">
    <property type="component" value="Unassembled WGS sequence"/>
</dbReference>
<dbReference type="PROSITE" id="PS50082">
    <property type="entry name" value="WD_REPEATS_2"/>
    <property type="match status" value="1"/>
</dbReference>
<keyword evidence="4" id="KW-0677">Repeat</keyword>
<evidence type="ECO:0000256" key="6">
    <source>
        <dbReference type="PROSITE-ProRule" id="PRU00221"/>
    </source>
</evidence>
<gene>
    <name evidence="8" type="primary">CNDP2_1</name>
    <name evidence="8" type="ORF">FOZ60_008325</name>
</gene>
<dbReference type="SMART" id="SM00320">
    <property type="entry name" value="WD40"/>
    <property type="match status" value="3"/>
</dbReference>
<keyword evidence="1 6" id="KW-0853">WD repeat</keyword>
<dbReference type="InterPro" id="IPR001680">
    <property type="entry name" value="WD40_rpt"/>
</dbReference>
<dbReference type="InterPro" id="IPR011650">
    <property type="entry name" value="Peptidase_M20_dimer"/>
</dbReference>
<feature type="domain" description="Peptidase M20 dimerisation" evidence="7">
    <location>
        <begin position="684"/>
        <end position="837"/>
    </location>
</feature>
<evidence type="ECO:0000256" key="4">
    <source>
        <dbReference type="ARBA" id="ARBA00022737"/>
    </source>
</evidence>
<dbReference type="Gene3D" id="3.30.70.360">
    <property type="match status" value="2"/>
</dbReference>
<evidence type="ECO:0000256" key="5">
    <source>
        <dbReference type="ARBA" id="ARBA00022801"/>
    </source>
</evidence>
<evidence type="ECO:0000256" key="1">
    <source>
        <dbReference type="ARBA" id="ARBA00022574"/>
    </source>
</evidence>
<dbReference type="Gene3D" id="3.40.630.10">
    <property type="entry name" value="Zn peptidases"/>
    <property type="match status" value="2"/>
</dbReference>
<dbReference type="PANTHER" id="PTHR43270:SF4">
    <property type="entry name" value="CARNOSINE DIPEPTIDASE 2, ISOFORM A"/>
    <property type="match status" value="1"/>
</dbReference>
<evidence type="ECO:0000259" key="7">
    <source>
        <dbReference type="Pfam" id="PF07687"/>
    </source>
</evidence>
<keyword evidence="2" id="KW-0645">Protease</keyword>
<protein>
    <submittedName>
        <fullName evidence="8">Metallopeptidase M20</fullName>
    </submittedName>
</protein>
<keyword evidence="3" id="KW-0479">Metal-binding</keyword>
<reference evidence="8 9" key="1">
    <citation type="submission" date="2020-04" db="EMBL/GenBank/DDBJ databases">
        <title>Perkinsus olseni comparative genomics.</title>
        <authorList>
            <person name="Bogema D.R."/>
        </authorList>
    </citation>
    <scope>NUCLEOTIDE SEQUENCE [LARGE SCALE GENOMIC DNA]</scope>
    <source>
        <strain evidence="8">00978-12</strain>
    </source>
</reference>
<dbReference type="InterPro" id="IPR015943">
    <property type="entry name" value="WD40/YVTN_repeat-like_dom_sf"/>
</dbReference>
<dbReference type="InterPro" id="IPR051458">
    <property type="entry name" value="Cyt/Met_Dipeptidase"/>
</dbReference>
<dbReference type="OrthoDB" id="412867at2759"/>
<dbReference type="InterPro" id="IPR019775">
    <property type="entry name" value="WD40_repeat_CS"/>
</dbReference>
<dbReference type="InterPro" id="IPR002933">
    <property type="entry name" value="Peptidase_M20"/>
</dbReference>
<evidence type="ECO:0000256" key="3">
    <source>
        <dbReference type="ARBA" id="ARBA00022723"/>
    </source>
</evidence>
<comment type="caution">
    <text evidence="8">The sequence shown here is derived from an EMBL/GenBank/DDBJ whole genome shotgun (WGS) entry which is preliminary data.</text>
</comment>